<evidence type="ECO:0000313" key="10">
    <source>
        <dbReference type="Proteomes" id="UP000265140"/>
    </source>
</evidence>
<dbReference type="Gene3D" id="2.60.40.3210">
    <property type="entry name" value="Zona pellucida, ZP-N domain"/>
    <property type="match status" value="1"/>
</dbReference>
<feature type="chain" id="PRO_5028341429" description="ZP domain-containing protein" evidence="6">
    <location>
        <begin position="20"/>
        <end position="587"/>
    </location>
</feature>
<keyword evidence="2" id="KW-1015">Disulfide bond</keyword>
<keyword evidence="5" id="KW-0472">Membrane</keyword>
<dbReference type="InterPro" id="IPR001507">
    <property type="entry name" value="ZP_dom"/>
</dbReference>
<evidence type="ECO:0000259" key="8">
    <source>
        <dbReference type="PROSITE" id="PS51034"/>
    </source>
</evidence>
<dbReference type="PROSITE" id="PS51034">
    <property type="entry name" value="ZP_2"/>
    <property type="match status" value="1"/>
</dbReference>
<reference evidence="10" key="1">
    <citation type="journal article" date="2014" name="PLoS ONE">
        <title>The genome and linkage map of the northern pike (Esox lucius): conserved synteny revealed between the salmonid sister group and the Neoteleostei.</title>
        <authorList>
            <person name="Rondeau E.B."/>
            <person name="Minkley D.R."/>
            <person name="Leong J.S."/>
            <person name="Messmer A.M."/>
            <person name="Jantzen J.R."/>
            <person name="von Schalburg K.R."/>
            <person name="Lemon C."/>
            <person name="Bird N.H."/>
            <person name="Koop B.F."/>
        </authorList>
    </citation>
    <scope>NUCLEOTIDE SEQUENCE</scope>
</reference>
<dbReference type="SMART" id="SM00241">
    <property type="entry name" value="ZP"/>
    <property type="match status" value="1"/>
</dbReference>
<evidence type="ECO:0000256" key="1">
    <source>
        <dbReference type="ARBA" id="ARBA00022729"/>
    </source>
</evidence>
<accession>A0A3P8XXM5</accession>
<name>A0A3P8XXM5_ESOLU</name>
<dbReference type="InterPro" id="IPR055356">
    <property type="entry name" value="ZP-N"/>
</dbReference>
<dbReference type="AlphaFoldDB" id="A0A3P8XXM5"/>
<keyword evidence="1 6" id="KW-0732">Signal</keyword>
<dbReference type="PANTHER" id="PTHR14002">
    <property type="entry name" value="ENDOGLIN/TGF-BETA RECEPTOR TYPE III"/>
    <property type="match status" value="1"/>
</dbReference>
<organism evidence="9 10">
    <name type="scientific">Esox lucius</name>
    <name type="common">Northern pike</name>
    <dbReference type="NCBI Taxonomy" id="8010"/>
    <lineage>
        <taxon>Eukaryota</taxon>
        <taxon>Metazoa</taxon>
        <taxon>Chordata</taxon>
        <taxon>Craniata</taxon>
        <taxon>Vertebrata</taxon>
        <taxon>Euteleostomi</taxon>
        <taxon>Actinopterygii</taxon>
        <taxon>Neopterygii</taxon>
        <taxon>Teleostei</taxon>
        <taxon>Protacanthopterygii</taxon>
        <taxon>Esociformes</taxon>
        <taxon>Esocidae</taxon>
        <taxon>Esox</taxon>
    </lineage>
</organism>
<dbReference type="PANTHER" id="PTHR14002:SF59">
    <property type="entry name" value="CUB AND ZONA PELLUCIDA-LIKE DOMAIN-CONTAINING PROTEIN 1-RELATED"/>
    <property type="match status" value="1"/>
</dbReference>
<feature type="domain" description="C-type lectin" evidence="7">
    <location>
        <begin position="21"/>
        <end position="129"/>
    </location>
</feature>
<evidence type="ECO:0000256" key="4">
    <source>
        <dbReference type="SAM" id="MobiDB-lite"/>
    </source>
</evidence>
<dbReference type="Pfam" id="PF00100">
    <property type="entry name" value="Zona_pellucida"/>
    <property type="match status" value="1"/>
</dbReference>
<dbReference type="GeneTree" id="ENSGT00940000163723"/>
<dbReference type="Bgee" id="ENSELUG00000009178">
    <property type="expression patterns" value="Expressed in ovary and 2 other cell types or tissues"/>
</dbReference>
<dbReference type="InterPro" id="IPR042235">
    <property type="entry name" value="ZP-C_dom"/>
</dbReference>
<evidence type="ECO:0000259" key="7">
    <source>
        <dbReference type="PROSITE" id="PS50041"/>
    </source>
</evidence>
<dbReference type="Gene3D" id="2.60.40.4100">
    <property type="entry name" value="Zona pellucida, ZP-C domain"/>
    <property type="match status" value="1"/>
</dbReference>
<keyword evidence="5" id="KW-0812">Transmembrane</keyword>
<reference evidence="9" key="3">
    <citation type="submission" date="2025-08" db="UniProtKB">
        <authorList>
            <consortium name="Ensembl"/>
        </authorList>
    </citation>
    <scope>IDENTIFICATION</scope>
</reference>
<feature type="domain" description="ZP" evidence="8">
    <location>
        <begin position="246"/>
        <end position="491"/>
    </location>
</feature>
<dbReference type="Pfam" id="PF00059">
    <property type="entry name" value="Lectin_C"/>
    <property type="match status" value="1"/>
</dbReference>
<gene>
    <name evidence="9" type="primary">MPEG1</name>
</gene>
<dbReference type="InterPro" id="IPR001304">
    <property type="entry name" value="C-type_lectin-like"/>
</dbReference>
<evidence type="ECO:0000256" key="6">
    <source>
        <dbReference type="SAM" id="SignalP"/>
    </source>
</evidence>
<feature type="compositionally biased region" description="Low complexity" evidence="4">
    <location>
        <begin position="139"/>
        <end position="193"/>
    </location>
</feature>
<dbReference type="SMART" id="SM00034">
    <property type="entry name" value="CLECT"/>
    <property type="match status" value="1"/>
</dbReference>
<dbReference type="SUPFAM" id="SSF56436">
    <property type="entry name" value="C-type lectin-like"/>
    <property type="match status" value="1"/>
</dbReference>
<evidence type="ECO:0000313" key="9">
    <source>
        <dbReference type="Ensembl" id="ENSELUP00000008550.2"/>
    </source>
</evidence>
<evidence type="ECO:0000256" key="3">
    <source>
        <dbReference type="ARBA" id="ARBA00023180"/>
    </source>
</evidence>
<dbReference type="InParanoid" id="A0A3P8XXM5"/>
<dbReference type="InterPro" id="IPR048290">
    <property type="entry name" value="ZP_chr"/>
</dbReference>
<protein>
    <recommendedName>
        <fullName evidence="11">ZP domain-containing protein</fullName>
    </recommendedName>
</protein>
<dbReference type="InterPro" id="IPR016187">
    <property type="entry name" value="CTDL_fold"/>
</dbReference>
<feature type="transmembrane region" description="Helical" evidence="5">
    <location>
        <begin position="532"/>
        <end position="552"/>
    </location>
</feature>
<evidence type="ECO:0000256" key="2">
    <source>
        <dbReference type="ARBA" id="ARBA00023157"/>
    </source>
</evidence>
<dbReference type="OrthoDB" id="10063988at2759"/>
<dbReference type="InterPro" id="IPR055355">
    <property type="entry name" value="ZP-C"/>
</dbReference>
<dbReference type="Proteomes" id="UP000265140">
    <property type="component" value="Chromosome 7"/>
</dbReference>
<dbReference type="PROSITE" id="PS50041">
    <property type="entry name" value="C_TYPE_LECTIN_2"/>
    <property type="match status" value="1"/>
</dbReference>
<reference evidence="9" key="2">
    <citation type="submission" date="2020-02" db="EMBL/GenBank/DDBJ databases">
        <title>Esox lucius (northern pike) genome, fEsoLuc1, primary haplotype.</title>
        <authorList>
            <person name="Myers G."/>
            <person name="Karagic N."/>
            <person name="Meyer A."/>
            <person name="Pippel M."/>
            <person name="Reichard M."/>
            <person name="Winkler S."/>
            <person name="Tracey A."/>
            <person name="Sims Y."/>
            <person name="Howe K."/>
            <person name="Rhie A."/>
            <person name="Formenti G."/>
            <person name="Durbin R."/>
            <person name="Fedrigo O."/>
            <person name="Jarvis E.D."/>
        </authorList>
    </citation>
    <scope>NUCLEOTIDE SEQUENCE [LARGE SCALE GENOMIC DNA]</scope>
</reference>
<dbReference type="PRINTS" id="PR00023">
    <property type="entry name" value="ZPELLUCIDA"/>
</dbReference>
<dbReference type="Gene3D" id="3.10.100.10">
    <property type="entry name" value="Mannose-Binding Protein A, subunit A"/>
    <property type="match status" value="1"/>
</dbReference>
<proteinExistence type="predicted"/>
<feature type="region of interest" description="Disordered" evidence="4">
    <location>
        <begin position="139"/>
        <end position="198"/>
    </location>
</feature>
<keyword evidence="3" id="KW-0325">Glycoprotein</keyword>
<evidence type="ECO:0000256" key="5">
    <source>
        <dbReference type="SAM" id="Phobius"/>
    </source>
</evidence>
<feature type="signal peptide" evidence="6">
    <location>
        <begin position="1"/>
        <end position="19"/>
    </location>
</feature>
<keyword evidence="10" id="KW-1185">Reference proteome</keyword>
<sequence length="587" mass="65765">MRLIIMVLGMFSLFPCSSCQYHFVNMAYTWSQAQLYCSENYGDLIPIRDQISMERLINSLPAGWNGPAWIGLYNISWNYKSLNYIHLKGSGFLEVQQADNVNDNEFCVYMSKKKLYKANCEEELYFVCYVKTTTAPATTQRQTMTPPSTQSTVKTTTAHATTQRQTMTPPSTQSTVKTTTAPATTQRQTMTPPSTQSTVMNRTVVPPLEPVFTQPETTATTVDSPSQTTLHSIPGPPVTVGNASVFCNELSMTVSVEKSSIVGLQVDHLRLSDPSCSMNSNSTHIFLTLDLNSCGTQLEEDGDNLIFKNVITYFDDSNDVITREQQMDIDLSCIFPKRGNVNLEFQVHKIPYIFNEKGFGKFTYQFEFFHSSLFNRMVDPASYPVEVELNEMVYMEITSITSASNTEIFVESCRATSSNNPDDPTHYSIIENGCKQDETLEVFPSSRSQFRFGLESFIFIGMQDQVYISCSVILCEAGDPNSRCAEGCINGTSRHRREAVQQTPSHYISQGPLHLRRNANSKVADGALNMNLVFIAGCLLAAVAMVCGVVIYRSRESKVKYQLLPTDQQGVGKETWLDDNQHPISWI</sequence>
<dbReference type="InterPro" id="IPR016186">
    <property type="entry name" value="C-type_lectin-like/link_sf"/>
</dbReference>
<evidence type="ECO:0008006" key="11">
    <source>
        <dbReference type="Google" id="ProtNLM"/>
    </source>
</evidence>
<dbReference type="Pfam" id="PF23344">
    <property type="entry name" value="ZP-N"/>
    <property type="match status" value="1"/>
</dbReference>
<keyword evidence="5" id="KW-1133">Transmembrane helix</keyword>
<reference evidence="9" key="4">
    <citation type="submission" date="2025-09" db="UniProtKB">
        <authorList>
            <consortium name="Ensembl"/>
        </authorList>
    </citation>
    <scope>IDENTIFICATION</scope>
</reference>
<dbReference type="Ensembl" id="ENSELUT00000005382.3">
    <property type="protein sequence ID" value="ENSELUP00000008550.2"/>
    <property type="gene ID" value="ENSELUG00000009178.3"/>
</dbReference>